<keyword evidence="2" id="KW-0418">Kinase</keyword>
<keyword evidence="2" id="KW-0808">Transferase</keyword>
<dbReference type="InterPro" id="IPR043129">
    <property type="entry name" value="ATPase_NBD"/>
</dbReference>
<keyword evidence="3" id="KW-1185">Reference proteome</keyword>
<protein>
    <submittedName>
        <fullName evidence="2">Putative NBD/HSP70 family sugar kinase</fullName>
    </submittedName>
</protein>
<evidence type="ECO:0000313" key="3">
    <source>
        <dbReference type="Proteomes" id="UP000541033"/>
    </source>
</evidence>
<proteinExistence type="inferred from homology"/>
<dbReference type="RefSeq" id="WP_167149780.1">
    <property type="nucleotide sequence ID" value="NZ_JAAMOX010000001.1"/>
</dbReference>
<dbReference type="Gene3D" id="3.30.420.40">
    <property type="match status" value="2"/>
</dbReference>
<dbReference type="Pfam" id="PF00480">
    <property type="entry name" value="ROK"/>
    <property type="match status" value="1"/>
</dbReference>
<accession>A0A7X5R1Q8</accession>
<dbReference type="InterPro" id="IPR000600">
    <property type="entry name" value="ROK"/>
</dbReference>
<dbReference type="SUPFAM" id="SSF53067">
    <property type="entry name" value="Actin-like ATPase domain"/>
    <property type="match status" value="1"/>
</dbReference>
<organism evidence="2 3">
    <name type="scientific">Lysinibacter cavernae</name>
    <dbReference type="NCBI Taxonomy" id="1640652"/>
    <lineage>
        <taxon>Bacteria</taxon>
        <taxon>Bacillati</taxon>
        <taxon>Actinomycetota</taxon>
        <taxon>Actinomycetes</taxon>
        <taxon>Micrococcales</taxon>
        <taxon>Microbacteriaceae</taxon>
        <taxon>Lysinibacter</taxon>
    </lineage>
</organism>
<reference evidence="2 3" key="1">
    <citation type="submission" date="2020-02" db="EMBL/GenBank/DDBJ databases">
        <title>Sequencing the genomes of 1000 actinobacteria strains.</title>
        <authorList>
            <person name="Klenk H.-P."/>
        </authorList>
    </citation>
    <scope>NUCLEOTIDE SEQUENCE [LARGE SCALE GENOMIC DNA]</scope>
    <source>
        <strain evidence="2 3">DSM 27960</strain>
    </source>
</reference>
<sequence length="316" mass="32126">MRVGIDIGGTKTAAVVVDRNGTVLHEVKQPTGYGAEEVISTVTQVTRQLADRAGCPVSDFRSIGIGIPGAVNTATGRVDHAVNLGLVEFELGAESARLLGSPVVVENDVNAAAVGAYRLVNGGVGGGAAGGDSGPASTGSLAYLNLGTGLAAGIVLDGSLWRGATGVAGEIGHIPVDPSGVICTCGQRGCLETISSGSGISRQWPTDSSSPVHDMMRAATEGDEVAVRIRDMLFDGVATGVRLLVLSVDVQSVVLGGGVTSLGQPLLDGVRGVLRTWSSSSPFLESLRLDERIRYIPDSFSAAAIGAALIGEKTHD</sequence>
<dbReference type="GO" id="GO:0016301">
    <property type="term" value="F:kinase activity"/>
    <property type="evidence" value="ECO:0007669"/>
    <property type="project" value="UniProtKB-KW"/>
</dbReference>
<gene>
    <name evidence="2" type="ORF">FHX76_001705</name>
</gene>
<name>A0A7X5R1Q8_9MICO</name>
<dbReference type="Proteomes" id="UP000541033">
    <property type="component" value="Unassembled WGS sequence"/>
</dbReference>
<dbReference type="PANTHER" id="PTHR18964">
    <property type="entry name" value="ROK (REPRESSOR, ORF, KINASE) FAMILY"/>
    <property type="match status" value="1"/>
</dbReference>
<comment type="similarity">
    <text evidence="1">Belongs to the ROK (NagC/XylR) family.</text>
</comment>
<dbReference type="AlphaFoldDB" id="A0A7X5R1Q8"/>
<dbReference type="PANTHER" id="PTHR18964:SF149">
    <property type="entry name" value="BIFUNCTIONAL UDP-N-ACETYLGLUCOSAMINE 2-EPIMERASE_N-ACETYLMANNOSAMINE KINASE"/>
    <property type="match status" value="1"/>
</dbReference>
<evidence type="ECO:0000313" key="2">
    <source>
        <dbReference type="EMBL" id="NIH53837.1"/>
    </source>
</evidence>
<comment type="caution">
    <text evidence="2">The sequence shown here is derived from an EMBL/GenBank/DDBJ whole genome shotgun (WGS) entry which is preliminary data.</text>
</comment>
<evidence type="ECO:0000256" key="1">
    <source>
        <dbReference type="ARBA" id="ARBA00006479"/>
    </source>
</evidence>
<dbReference type="EMBL" id="JAAMOX010000001">
    <property type="protein sequence ID" value="NIH53837.1"/>
    <property type="molecule type" value="Genomic_DNA"/>
</dbReference>